<dbReference type="SUPFAM" id="SSF52540">
    <property type="entry name" value="P-loop containing nucleoside triphosphate hydrolases"/>
    <property type="match status" value="1"/>
</dbReference>
<dbReference type="PANTHER" id="PTHR30258">
    <property type="entry name" value="TYPE II SECRETION SYSTEM PROTEIN GSPE-RELATED"/>
    <property type="match status" value="1"/>
</dbReference>
<feature type="domain" description="Bacterial type II secretion system protein E" evidence="4">
    <location>
        <begin position="368"/>
        <end position="382"/>
    </location>
</feature>
<dbReference type="InterPro" id="IPR007831">
    <property type="entry name" value="T2SS_GspE_N"/>
</dbReference>
<dbReference type="GO" id="GO:0005524">
    <property type="term" value="F:ATP binding"/>
    <property type="evidence" value="ECO:0007669"/>
    <property type="project" value="UniProtKB-KW"/>
</dbReference>
<dbReference type="PROSITE" id="PS00662">
    <property type="entry name" value="T2SP_E"/>
    <property type="match status" value="1"/>
</dbReference>
<evidence type="ECO:0000256" key="2">
    <source>
        <dbReference type="ARBA" id="ARBA00022741"/>
    </source>
</evidence>
<dbReference type="Pfam" id="PF05157">
    <property type="entry name" value="MshEN"/>
    <property type="match status" value="1"/>
</dbReference>
<dbReference type="GO" id="GO:0005886">
    <property type="term" value="C:plasma membrane"/>
    <property type="evidence" value="ECO:0007669"/>
    <property type="project" value="TreeGrafter"/>
</dbReference>
<dbReference type="InterPro" id="IPR001482">
    <property type="entry name" value="T2SS/T4SS_dom"/>
</dbReference>
<dbReference type="GO" id="GO:0016887">
    <property type="term" value="F:ATP hydrolysis activity"/>
    <property type="evidence" value="ECO:0007669"/>
    <property type="project" value="TreeGrafter"/>
</dbReference>
<comment type="caution">
    <text evidence="5">The sequence shown here is derived from an EMBL/GenBank/DDBJ whole genome shotgun (WGS) entry which is preliminary data.</text>
</comment>
<dbReference type="Gene3D" id="1.10.40.70">
    <property type="match status" value="1"/>
</dbReference>
<evidence type="ECO:0000256" key="3">
    <source>
        <dbReference type="ARBA" id="ARBA00022840"/>
    </source>
</evidence>
<dbReference type="Gene3D" id="3.30.450.90">
    <property type="match status" value="1"/>
</dbReference>
<proteinExistence type="inferred from homology"/>
<keyword evidence="2" id="KW-0547">Nucleotide-binding</keyword>
<dbReference type="InterPro" id="IPR037257">
    <property type="entry name" value="T2SS_E_N_sf"/>
</dbReference>
<name>A0A832GMF5_9BACT</name>
<dbReference type="PANTHER" id="PTHR30258:SF3">
    <property type="entry name" value="SLL1921 PROTEIN"/>
    <property type="match status" value="1"/>
</dbReference>
<evidence type="ECO:0000313" key="5">
    <source>
        <dbReference type="EMBL" id="HGV55848.1"/>
    </source>
</evidence>
<keyword evidence="3" id="KW-0067">ATP-binding</keyword>
<gene>
    <name evidence="5" type="ORF">ENT73_07220</name>
</gene>
<dbReference type="Pfam" id="PF00437">
    <property type="entry name" value="T2SSE"/>
    <property type="match status" value="1"/>
</dbReference>
<evidence type="ECO:0000259" key="4">
    <source>
        <dbReference type="PROSITE" id="PS00662"/>
    </source>
</evidence>
<sequence>MQRKPLGEILKEKGLINDEYLRFALLEQKATGERLGEVLVRVGMVTDIEIAKALAEQSNYPFIDLNLLSPNPQALDVLPFNFAKNNLVLPFDLEGGVLKVAVSDPFNFHLLNSVQRLVNREVQFFISGSQSLSKGVEKFYYFKEHAIETELANLVDRLRTTPNYEFDIDELLQKLLILGISKRATDLHLIPTQRSLQVFYRVDGLLEPTIVFPAILYRRLINVIKIRSQLDIAETRRPQDGRMTFTFLESTYDLRIATAPCAHGETVVIRYLPTGAQVQNLEYLGFDEEEIKLISEIISQPYGMFLITGPTGSGKSTTLFAALRRLNLLEKNVLTAEDPIEYHLPLARQTQVNEEIGYTFARAIRAFLRLDPDVILVGEVRDEETATMAVRAALTGHLFLSTLHTNDAISSLSRLKDMGIKADLLASSLKGIIAQRLIRKICPYCKEPYSPPQELIDYYKLPREANYFKGKGCYQCNNRGYLGRTVICEIFYVDDEMAKLIAEDPPLSTIYARAKEKGMKLLKEKVEKKVLTGITTLEEIKRVVG</sequence>
<dbReference type="Gene3D" id="3.30.300.160">
    <property type="entry name" value="Type II secretion system, protein E, N-terminal domain"/>
    <property type="match status" value="1"/>
</dbReference>
<organism evidence="5">
    <name type="scientific">Caldimicrobium thiodismutans</name>
    <dbReference type="NCBI Taxonomy" id="1653476"/>
    <lineage>
        <taxon>Bacteria</taxon>
        <taxon>Pseudomonadati</taxon>
        <taxon>Thermodesulfobacteriota</taxon>
        <taxon>Thermodesulfobacteria</taxon>
        <taxon>Thermodesulfobacteriales</taxon>
        <taxon>Thermodesulfobacteriaceae</taxon>
        <taxon>Caldimicrobium</taxon>
    </lineage>
</organism>
<dbReference type="InterPro" id="IPR027417">
    <property type="entry name" value="P-loop_NTPase"/>
</dbReference>
<dbReference type="AlphaFoldDB" id="A0A832GMF5"/>
<protein>
    <submittedName>
        <fullName evidence="5">GspE/PulE family protein</fullName>
    </submittedName>
</protein>
<dbReference type="SUPFAM" id="SSF160246">
    <property type="entry name" value="EspE N-terminal domain-like"/>
    <property type="match status" value="1"/>
</dbReference>
<reference evidence="5" key="1">
    <citation type="journal article" date="2020" name="mSystems">
        <title>Genome- and Community-Level Interaction Insights into Carbon Utilization and Element Cycling Functions of Hydrothermarchaeota in Hydrothermal Sediment.</title>
        <authorList>
            <person name="Zhou Z."/>
            <person name="Liu Y."/>
            <person name="Xu W."/>
            <person name="Pan J."/>
            <person name="Luo Z.H."/>
            <person name="Li M."/>
        </authorList>
    </citation>
    <scope>NUCLEOTIDE SEQUENCE [LARGE SCALE GENOMIC DNA]</scope>
    <source>
        <strain evidence="5">SpSt-605</strain>
    </source>
</reference>
<dbReference type="Gene3D" id="3.40.50.300">
    <property type="entry name" value="P-loop containing nucleotide triphosphate hydrolases"/>
    <property type="match status" value="1"/>
</dbReference>
<dbReference type="EMBL" id="DSZU01000132">
    <property type="protein sequence ID" value="HGV55848.1"/>
    <property type="molecule type" value="Genomic_DNA"/>
</dbReference>
<evidence type="ECO:0000256" key="1">
    <source>
        <dbReference type="ARBA" id="ARBA00006611"/>
    </source>
</evidence>
<comment type="similarity">
    <text evidence="1">Belongs to the GSP E family.</text>
</comment>
<accession>A0A832GMF5</accession>
<dbReference type="CDD" id="cd01129">
    <property type="entry name" value="PulE-GspE-like"/>
    <property type="match status" value="1"/>
</dbReference>